<dbReference type="EMBL" id="CP039690">
    <property type="protein sequence ID" value="QCI64032.1"/>
    <property type="molecule type" value="Genomic_DNA"/>
</dbReference>
<evidence type="ECO:0000259" key="1">
    <source>
        <dbReference type="Pfam" id="PF13468"/>
    </source>
</evidence>
<dbReference type="AlphaFoldDB" id="A0A4D7B7A9"/>
<dbReference type="InterPro" id="IPR025870">
    <property type="entry name" value="Glyoxalase-like_dom"/>
</dbReference>
<dbReference type="InterPro" id="IPR029068">
    <property type="entry name" value="Glyas_Bleomycin-R_OHBP_Dase"/>
</dbReference>
<dbReference type="Pfam" id="PF13468">
    <property type="entry name" value="Glyoxalase_3"/>
    <property type="match status" value="1"/>
</dbReference>
<name>A0A4D7B7A9_9HYPH</name>
<reference evidence="2 3" key="1">
    <citation type="submission" date="2019-04" db="EMBL/GenBank/DDBJ databases">
        <title>Phreatobacter aquaticus sp. nov.</title>
        <authorList>
            <person name="Choi A."/>
        </authorList>
    </citation>
    <scope>NUCLEOTIDE SEQUENCE [LARGE SCALE GENOMIC DNA]</scope>
    <source>
        <strain evidence="2 3">KCTC 52518</strain>
    </source>
</reference>
<keyword evidence="3" id="KW-1185">Reference proteome</keyword>
<dbReference type="Proteomes" id="UP000298781">
    <property type="component" value="Chromosome"/>
</dbReference>
<protein>
    <submittedName>
        <fullName evidence="2">VOC family protein</fullName>
    </submittedName>
</protein>
<organism evidence="2 3">
    <name type="scientific">Phreatobacter stygius</name>
    <dbReference type="NCBI Taxonomy" id="1940610"/>
    <lineage>
        <taxon>Bacteria</taxon>
        <taxon>Pseudomonadati</taxon>
        <taxon>Pseudomonadota</taxon>
        <taxon>Alphaproteobacteria</taxon>
        <taxon>Hyphomicrobiales</taxon>
        <taxon>Phreatobacteraceae</taxon>
        <taxon>Phreatobacter</taxon>
    </lineage>
</organism>
<dbReference type="RefSeq" id="WP_136959488.1">
    <property type="nucleotide sequence ID" value="NZ_CP039690.1"/>
</dbReference>
<dbReference type="OrthoDB" id="8451710at2"/>
<evidence type="ECO:0000313" key="3">
    <source>
        <dbReference type="Proteomes" id="UP000298781"/>
    </source>
</evidence>
<accession>A0A4D7B7A9</accession>
<proteinExistence type="predicted"/>
<sequence>MLKLDHLTIIAPSLAEGVHHVRDALGIDMPFGGRHPEMATHNHLLRLGDDIFLEVIAVDPQAERPAAARWFGLDDAKAVRAAWDDGRRLGGWVARSGEIDVVLAWHGPVFGDKRRVSRGDRSWLFAVPPDGALPMNGLAPSLIDWDGRPTPAAAMPDLGARLKRFEVEHPDPARVAGLYDTLGLADPPDILRGTQLRYRAIIETPHGIRILQ</sequence>
<dbReference type="KEGG" id="pstg:E8M01_07095"/>
<gene>
    <name evidence="2" type="ORF">E8M01_07095</name>
</gene>
<dbReference type="Gene3D" id="3.10.180.10">
    <property type="entry name" value="2,3-Dihydroxybiphenyl 1,2-Dioxygenase, domain 1"/>
    <property type="match status" value="1"/>
</dbReference>
<feature type="domain" description="Glyoxalase-like" evidence="1">
    <location>
        <begin position="4"/>
        <end position="182"/>
    </location>
</feature>
<evidence type="ECO:0000313" key="2">
    <source>
        <dbReference type="EMBL" id="QCI64032.1"/>
    </source>
</evidence>